<name>A0A815D5Y6_9BILA</name>
<dbReference type="Proteomes" id="UP000681967">
    <property type="component" value="Unassembled WGS sequence"/>
</dbReference>
<dbReference type="EMBL" id="CAJNOV010007762">
    <property type="protein sequence ID" value="CAF1297108.1"/>
    <property type="molecule type" value="Genomic_DNA"/>
</dbReference>
<reference evidence="1" key="1">
    <citation type="submission" date="2021-02" db="EMBL/GenBank/DDBJ databases">
        <authorList>
            <person name="Nowell W R."/>
        </authorList>
    </citation>
    <scope>NUCLEOTIDE SEQUENCE</scope>
</reference>
<evidence type="ECO:0000313" key="1">
    <source>
        <dbReference type="EMBL" id="CAF1297108.1"/>
    </source>
</evidence>
<comment type="caution">
    <text evidence="1">The sequence shown here is derived from an EMBL/GenBank/DDBJ whole genome shotgun (WGS) entry which is preliminary data.</text>
</comment>
<sequence>MSHLHHGTQRVKPATCIPFDTTMPNQNRPFIYIPFK</sequence>
<evidence type="ECO:0000313" key="2">
    <source>
        <dbReference type="EMBL" id="CAF5151998.1"/>
    </source>
</evidence>
<feature type="non-terminal residue" evidence="1">
    <location>
        <position position="36"/>
    </location>
</feature>
<dbReference type="EMBL" id="CAJOBH010258405">
    <property type="protein sequence ID" value="CAF5151998.1"/>
    <property type="molecule type" value="Genomic_DNA"/>
</dbReference>
<accession>A0A815D5Y6</accession>
<dbReference type="AlphaFoldDB" id="A0A815D5Y6"/>
<evidence type="ECO:0000313" key="3">
    <source>
        <dbReference type="Proteomes" id="UP000663855"/>
    </source>
</evidence>
<dbReference type="Proteomes" id="UP000663855">
    <property type="component" value="Unassembled WGS sequence"/>
</dbReference>
<proteinExistence type="predicted"/>
<organism evidence="1 3">
    <name type="scientific">Rotaria magnacalcarata</name>
    <dbReference type="NCBI Taxonomy" id="392030"/>
    <lineage>
        <taxon>Eukaryota</taxon>
        <taxon>Metazoa</taxon>
        <taxon>Spiralia</taxon>
        <taxon>Gnathifera</taxon>
        <taxon>Rotifera</taxon>
        <taxon>Eurotatoria</taxon>
        <taxon>Bdelloidea</taxon>
        <taxon>Philodinida</taxon>
        <taxon>Philodinidae</taxon>
        <taxon>Rotaria</taxon>
    </lineage>
</organism>
<protein>
    <submittedName>
        <fullName evidence="1">Uncharacterized protein</fullName>
    </submittedName>
</protein>
<gene>
    <name evidence="2" type="ORF">BYL167_LOCUS72470</name>
    <name evidence="1" type="ORF">CJN711_LOCUS16733</name>
</gene>